<dbReference type="PANTHER" id="PTHR31131:SF6">
    <property type="entry name" value="CASTOR ACT DOMAIN-CONTAINING PROTEIN"/>
    <property type="match status" value="1"/>
</dbReference>
<dbReference type="RefSeq" id="WP_056985450.1">
    <property type="nucleotide sequence ID" value="NZ_JQBQ01000018.1"/>
</dbReference>
<dbReference type="SUPFAM" id="SSF55021">
    <property type="entry name" value="ACT-like"/>
    <property type="match status" value="2"/>
</dbReference>
<organism evidence="2 3">
    <name type="scientific">Lactobacillus amylovorus subsp. animalium DSM 16698</name>
    <dbReference type="NCBI Taxonomy" id="695563"/>
    <lineage>
        <taxon>Bacteria</taxon>
        <taxon>Bacillati</taxon>
        <taxon>Bacillota</taxon>
        <taxon>Bacilli</taxon>
        <taxon>Lactobacillales</taxon>
        <taxon>Lactobacillaceae</taxon>
        <taxon>Lactobacillus</taxon>
        <taxon>Lactobacillus amylovorus subsp. animalium</taxon>
    </lineage>
</organism>
<dbReference type="EMBL" id="JQBQ01000018">
    <property type="protein sequence ID" value="KRN91573.1"/>
    <property type="molecule type" value="Genomic_DNA"/>
</dbReference>
<reference evidence="2 3" key="1">
    <citation type="journal article" date="2015" name="Genome Announc.">
        <title>Expanding the biotechnology potential of lactobacilli through comparative genomics of 213 strains and associated genera.</title>
        <authorList>
            <person name="Sun Z."/>
            <person name="Harris H.M."/>
            <person name="McCann A."/>
            <person name="Guo C."/>
            <person name="Argimon S."/>
            <person name="Zhang W."/>
            <person name="Yang X."/>
            <person name="Jeffery I.B."/>
            <person name="Cooney J.C."/>
            <person name="Kagawa T.F."/>
            <person name="Liu W."/>
            <person name="Song Y."/>
            <person name="Salvetti E."/>
            <person name="Wrobel A."/>
            <person name="Rasinkangas P."/>
            <person name="Parkhill J."/>
            <person name="Rea M.C."/>
            <person name="O'Sullivan O."/>
            <person name="Ritari J."/>
            <person name="Douillard F.P."/>
            <person name="Paul Ross R."/>
            <person name="Yang R."/>
            <person name="Briner A.E."/>
            <person name="Felis G.E."/>
            <person name="de Vos W.M."/>
            <person name="Barrangou R."/>
            <person name="Klaenhammer T.R."/>
            <person name="Caufield P.W."/>
            <person name="Cui Y."/>
            <person name="Zhang H."/>
            <person name="O'Toole P.W."/>
        </authorList>
    </citation>
    <scope>NUCLEOTIDE SEQUENCE [LARGE SCALE GENOMIC DNA]</scope>
    <source>
        <strain evidence="2 3">DSM 16698</strain>
    </source>
</reference>
<dbReference type="PANTHER" id="PTHR31131">
    <property type="entry name" value="CHROMOSOME 1, WHOLE GENOME SHOTGUN SEQUENCE"/>
    <property type="match status" value="1"/>
</dbReference>
<dbReference type="AlphaFoldDB" id="A0A0R2KVC8"/>
<dbReference type="InterPro" id="IPR016540">
    <property type="entry name" value="UCP008459"/>
</dbReference>
<name>A0A0R2KVC8_LACAM</name>
<dbReference type="CDD" id="cd04868">
    <property type="entry name" value="ACT_AK-like"/>
    <property type="match status" value="1"/>
</dbReference>
<dbReference type="PIRSF" id="PIRSF008459">
    <property type="entry name" value="UCP008459"/>
    <property type="match status" value="1"/>
</dbReference>
<feature type="domain" description="CASTOR ACT" evidence="1">
    <location>
        <begin position="62"/>
        <end position="122"/>
    </location>
</feature>
<comment type="caution">
    <text evidence="2">The sequence shown here is derived from an EMBL/GenBank/DDBJ whole genome shotgun (WGS) entry which is preliminary data.</text>
</comment>
<protein>
    <recommendedName>
        <fullName evidence="1">CASTOR ACT domain-containing protein</fullName>
    </recommendedName>
</protein>
<dbReference type="InterPro" id="IPR051719">
    <property type="entry name" value="CASTOR_mTORC1"/>
</dbReference>
<accession>A0A0R2KVC8</accession>
<dbReference type="PATRIC" id="fig|695563.3.peg.510"/>
<gene>
    <name evidence="2" type="ORF">IV44_GL000460</name>
</gene>
<dbReference type="InterPro" id="IPR045865">
    <property type="entry name" value="ACT-like_dom_sf"/>
</dbReference>
<evidence type="ECO:0000313" key="3">
    <source>
        <dbReference type="Proteomes" id="UP000051529"/>
    </source>
</evidence>
<evidence type="ECO:0000259" key="1">
    <source>
        <dbReference type="Pfam" id="PF13840"/>
    </source>
</evidence>
<dbReference type="Gene3D" id="3.30.2130.10">
    <property type="entry name" value="VC0802-like"/>
    <property type="match status" value="1"/>
</dbReference>
<dbReference type="Pfam" id="PF13840">
    <property type="entry name" value="ACT_7"/>
    <property type="match status" value="1"/>
</dbReference>
<dbReference type="InterPro" id="IPR027795">
    <property type="entry name" value="CASTOR_ACT_dom"/>
</dbReference>
<sequence>MIKESIYELTIKKLPYQLTVCQLSDIKDLNFKNDFYFFAKTDEELSLVCETKNAPSKTINREDGWRAFKIEGQLDFSLIGILAKIAQLLANNGISIFAVSTFNTDYVLVKDNNFDSAIKILSKNNYEIK</sequence>
<dbReference type="Proteomes" id="UP000051529">
    <property type="component" value="Unassembled WGS sequence"/>
</dbReference>
<evidence type="ECO:0000313" key="2">
    <source>
        <dbReference type="EMBL" id="KRN91573.1"/>
    </source>
</evidence>
<proteinExistence type="predicted"/>